<name>A0A857DHV8_9FIRM</name>
<dbReference type="InterPro" id="IPR039498">
    <property type="entry name" value="NTP_transf_5"/>
</dbReference>
<dbReference type="Gene3D" id="3.30.460.40">
    <property type="match status" value="1"/>
</dbReference>
<gene>
    <name evidence="1" type="ORF">GQ588_09930</name>
</gene>
<evidence type="ECO:0000313" key="2">
    <source>
        <dbReference type="Proteomes" id="UP000430508"/>
    </source>
</evidence>
<reference evidence="1 2" key="1">
    <citation type="submission" date="2019-12" db="EMBL/GenBank/DDBJ databases">
        <title>Sequence classification of anaerobic respiratory reductive dehalogenases: First we see many, then we see few.</title>
        <authorList>
            <person name="Molenda O."/>
            <person name="Puentes Jacome L.A."/>
            <person name="Cao X."/>
            <person name="Nesbo C.L."/>
            <person name="Tang S."/>
            <person name="Morson N."/>
            <person name="Patron J."/>
            <person name="Lomheim L."/>
            <person name="Wishart D.S."/>
            <person name="Edwards E.A."/>
        </authorList>
    </citation>
    <scope>NUCLEOTIDE SEQUENCE [LARGE SCALE GENOMIC DNA]</scope>
    <source>
        <strain evidence="1 2">12DCA</strain>
    </source>
</reference>
<dbReference type="Pfam" id="PF14907">
    <property type="entry name" value="NTP_transf_5"/>
    <property type="match status" value="1"/>
</dbReference>
<proteinExistence type="predicted"/>
<protein>
    <recommendedName>
        <fullName evidence="3">Nucleotidyltransferase family protein</fullName>
    </recommendedName>
</protein>
<dbReference type="Proteomes" id="UP000430508">
    <property type="component" value="Chromosome"/>
</dbReference>
<accession>A0A857DHV8</accession>
<dbReference type="EMBL" id="CP046996">
    <property type="protein sequence ID" value="QHA00930.1"/>
    <property type="molecule type" value="Genomic_DNA"/>
</dbReference>
<sequence>MKSVYNQLLHLLRVFINGEIPDKELLASVDGVELYNQARLQGVSSFLFETVYQHNDLLKIDHNVLTHWKEKTVVTAARQLMMLPTIETIFNLFETNGITAISLKGLVFKEQYPRPELRSMNDLDVLINEKQMNQCIEAMTSLGYKPNELNYNDPDHMHIDMIKAGTFAVELHRTLWHPKYMQKIDNSDWVDHIWKDKRLQTVAGFQFYCLSPEDELINAVIHTARHLKHSNANLRLLSDFVLFFNSYRNQIDINYIEQTLKSMAILDFYYYLMDTCRLYLGLHLPDNYQLNSTKNSVIIIQNIMNKEEMIISSDRDQEKKINGYQYLLQKIKLVISNSSIYNKLLKIVHPLRSKARFLRKIGLHFRY</sequence>
<evidence type="ECO:0000313" key="1">
    <source>
        <dbReference type="EMBL" id="QHA00930.1"/>
    </source>
</evidence>
<dbReference type="AlphaFoldDB" id="A0A857DHV8"/>
<organism evidence="1 2">
    <name type="scientific">Dehalobacter restrictus</name>
    <dbReference type="NCBI Taxonomy" id="55583"/>
    <lineage>
        <taxon>Bacteria</taxon>
        <taxon>Bacillati</taxon>
        <taxon>Bacillota</taxon>
        <taxon>Clostridia</taxon>
        <taxon>Eubacteriales</taxon>
        <taxon>Desulfitobacteriaceae</taxon>
        <taxon>Dehalobacter</taxon>
    </lineage>
</organism>
<evidence type="ECO:0008006" key="3">
    <source>
        <dbReference type="Google" id="ProtNLM"/>
    </source>
</evidence>
<dbReference type="RefSeq" id="WP_158208305.1">
    <property type="nucleotide sequence ID" value="NZ_CP046996.1"/>
</dbReference>